<dbReference type="InterPro" id="IPR036866">
    <property type="entry name" value="RibonucZ/Hydroxyglut_hydro"/>
</dbReference>
<proteinExistence type="predicted"/>
<dbReference type="AlphaFoldDB" id="A0A6N2TXT6"/>
<reference evidence="2" key="1">
    <citation type="submission" date="2019-11" db="EMBL/GenBank/DDBJ databases">
        <authorList>
            <person name="Feng L."/>
        </authorList>
    </citation>
    <scope>NUCLEOTIDE SEQUENCE</scope>
    <source>
        <strain evidence="2">AMuciniphilaLFYP55</strain>
    </source>
</reference>
<dbReference type="GeneID" id="84022570"/>
<evidence type="ECO:0000313" key="2">
    <source>
        <dbReference type="EMBL" id="VYT10625.1"/>
    </source>
</evidence>
<dbReference type="EMBL" id="CACRSS010000016">
    <property type="protein sequence ID" value="VYT10625.1"/>
    <property type="molecule type" value="Genomic_DNA"/>
</dbReference>
<dbReference type="InterPro" id="IPR001279">
    <property type="entry name" value="Metallo-B-lactamas"/>
</dbReference>
<feature type="compositionally biased region" description="Pro residues" evidence="1">
    <location>
        <begin position="342"/>
        <end position="353"/>
    </location>
</feature>
<organism evidence="2">
    <name type="scientific">Akkermansia muciniphila</name>
    <dbReference type="NCBI Taxonomy" id="239935"/>
    <lineage>
        <taxon>Bacteria</taxon>
        <taxon>Pseudomonadati</taxon>
        <taxon>Verrucomicrobiota</taxon>
        <taxon>Verrucomicrobiia</taxon>
        <taxon>Verrucomicrobiales</taxon>
        <taxon>Akkermansiaceae</taxon>
        <taxon>Akkermansia</taxon>
    </lineage>
</organism>
<keyword evidence="2" id="KW-0378">Hydrolase</keyword>
<sequence>MSLHSFLQSRLCRTFSLEKRAAQRFHSPEPIPHRSHWSIVKWMLTRRPRPYPSVAENARIPSFHVPVERGQWEAVMVNHATILIRLHGLNVLTDPVWSGRVSPVAWMGPKRKRPAGIAWEDLPQVDAVLVSHDHYDHFDAPTLKRLEERFHPVFLVPLGLRRLLLRPCGAQAQIRELDWWQSAALPSGDGETTVTFTPARHYSGRSPFHGDANRSLWGGFFLRAADGPGIYFAGDTARTRFFAEIRDRLGSPDLALLSIGSYLPEELMAGVHLSPRDAVRAFKTLRARQGMAFHFGTWQLADDGYQETLDDFREALRREGVEEASFIAADNGFTLPSNGEPSPQPLPSEPDTPPESQEGDPPA</sequence>
<accession>A0A6N2TXT6</accession>
<dbReference type="Gene3D" id="3.60.15.10">
    <property type="entry name" value="Ribonuclease Z/Hydroxyacylglutathione hydrolase-like"/>
    <property type="match status" value="1"/>
</dbReference>
<protein>
    <submittedName>
        <fullName evidence="2">Metal-dependent hydrolase</fullName>
    </submittedName>
</protein>
<dbReference type="RefSeq" id="WP_102722936.1">
    <property type="nucleotide sequence ID" value="NZ_CACRSS010000016.1"/>
</dbReference>
<feature type="region of interest" description="Disordered" evidence="1">
    <location>
        <begin position="328"/>
        <end position="363"/>
    </location>
</feature>
<name>A0A6N2TXT6_9BACT</name>
<dbReference type="OrthoDB" id="9805728at2"/>
<dbReference type="GO" id="GO:0005737">
    <property type="term" value="C:cytoplasm"/>
    <property type="evidence" value="ECO:0007669"/>
    <property type="project" value="TreeGrafter"/>
</dbReference>
<dbReference type="PANTHER" id="PTHR15032:SF4">
    <property type="entry name" value="N-ACYL-PHOSPHATIDYLETHANOLAMINE-HYDROLYZING PHOSPHOLIPASE D"/>
    <property type="match status" value="1"/>
</dbReference>
<dbReference type="SUPFAM" id="SSF56281">
    <property type="entry name" value="Metallo-hydrolase/oxidoreductase"/>
    <property type="match status" value="1"/>
</dbReference>
<dbReference type="PANTHER" id="PTHR15032">
    <property type="entry name" value="N-ACYL-PHOSPHATIDYLETHANOLAMINE-HYDROLYZING PHOSPHOLIPASE D"/>
    <property type="match status" value="1"/>
</dbReference>
<dbReference type="GO" id="GO:0016787">
    <property type="term" value="F:hydrolase activity"/>
    <property type="evidence" value="ECO:0007669"/>
    <property type="project" value="UniProtKB-KW"/>
</dbReference>
<dbReference type="Pfam" id="PF12706">
    <property type="entry name" value="Lactamase_B_2"/>
    <property type="match status" value="1"/>
</dbReference>
<evidence type="ECO:0000256" key="1">
    <source>
        <dbReference type="SAM" id="MobiDB-lite"/>
    </source>
</evidence>
<gene>
    <name evidence="2" type="ORF">AMLFYP55_00642</name>
</gene>